<feature type="transmembrane region" description="Helical" evidence="1">
    <location>
        <begin position="203"/>
        <end position="226"/>
    </location>
</feature>
<evidence type="ECO:0000313" key="3">
    <source>
        <dbReference type="Proteomes" id="UP000050794"/>
    </source>
</evidence>
<gene>
    <name evidence="2" type="ORF">TCNE_LOCUS12679</name>
</gene>
<sequence length="274" mass="30805">RPFQNGDHLVILCNGLRFDYITCILCEQIVDVVMDGVFGRRRCDGTVKPAGLLPDNPPVLCRMGGNIEAPLATAEAQPVHNHEEPLLSQFHYNSIAYAIVIGAYVLAFAEYLYLRLTSLIFPEKVVYHSVCEKRSSEVVGKNALNYAIIIVAFCFVALFQIICFFGLTISEKWTICIPSDGDPTAQKKQALANRIRNTMNTTVYPTFICYIISSVIVSGVIFYVIGVRDSVDEITSSISLYSFDVVLLIYFLAFPVIVYIYHPFLRRRSTFKIS</sequence>
<evidence type="ECO:0000313" key="4">
    <source>
        <dbReference type="WBParaSite" id="TCNE_0001267901-mRNA-1"/>
    </source>
</evidence>
<dbReference type="EMBL" id="UYWY01021378">
    <property type="protein sequence ID" value="VDM44000.1"/>
    <property type="molecule type" value="Genomic_DNA"/>
</dbReference>
<dbReference type="AlphaFoldDB" id="A0A183UW09"/>
<protein>
    <submittedName>
        <fullName evidence="4">G_PROTEIN_RECEP_F1_2 domain-containing protein</fullName>
    </submittedName>
</protein>
<dbReference type="Proteomes" id="UP000050794">
    <property type="component" value="Unassembled WGS sequence"/>
</dbReference>
<accession>A0A183UW09</accession>
<reference evidence="2 3" key="2">
    <citation type="submission" date="2018-11" db="EMBL/GenBank/DDBJ databases">
        <authorList>
            <consortium name="Pathogen Informatics"/>
        </authorList>
    </citation>
    <scope>NUCLEOTIDE SEQUENCE [LARGE SCALE GENOMIC DNA]</scope>
</reference>
<keyword evidence="3" id="KW-1185">Reference proteome</keyword>
<feature type="transmembrane region" description="Helical" evidence="1">
    <location>
        <begin position="95"/>
        <end position="114"/>
    </location>
</feature>
<keyword evidence="1" id="KW-0812">Transmembrane</keyword>
<name>A0A183UW09_TOXCA</name>
<evidence type="ECO:0000256" key="1">
    <source>
        <dbReference type="SAM" id="Phobius"/>
    </source>
</evidence>
<feature type="transmembrane region" description="Helical" evidence="1">
    <location>
        <begin position="238"/>
        <end position="261"/>
    </location>
</feature>
<proteinExistence type="predicted"/>
<keyword evidence="1" id="KW-1133">Transmembrane helix</keyword>
<feature type="transmembrane region" description="Helical" evidence="1">
    <location>
        <begin position="143"/>
        <end position="167"/>
    </location>
</feature>
<dbReference type="WBParaSite" id="TCNE_0001267901-mRNA-1">
    <property type="protein sequence ID" value="TCNE_0001267901-mRNA-1"/>
    <property type="gene ID" value="TCNE_0001267901"/>
</dbReference>
<evidence type="ECO:0000313" key="2">
    <source>
        <dbReference type="EMBL" id="VDM44000.1"/>
    </source>
</evidence>
<reference evidence="4" key="1">
    <citation type="submission" date="2016-06" db="UniProtKB">
        <authorList>
            <consortium name="WormBaseParasite"/>
        </authorList>
    </citation>
    <scope>IDENTIFICATION</scope>
</reference>
<keyword evidence="1" id="KW-0472">Membrane</keyword>
<organism evidence="3 4">
    <name type="scientific">Toxocara canis</name>
    <name type="common">Canine roundworm</name>
    <dbReference type="NCBI Taxonomy" id="6265"/>
    <lineage>
        <taxon>Eukaryota</taxon>
        <taxon>Metazoa</taxon>
        <taxon>Ecdysozoa</taxon>
        <taxon>Nematoda</taxon>
        <taxon>Chromadorea</taxon>
        <taxon>Rhabditida</taxon>
        <taxon>Spirurina</taxon>
        <taxon>Ascaridomorpha</taxon>
        <taxon>Ascaridoidea</taxon>
        <taxon>Toxocaridae</taxon>
        <taxon>Toxocara</taxon>
    </lineage>
</organism>